<evidence type="ECO:0000313" key="1">
    <source>
        <dbReference type="EMBL" id="SCC78515.1"/>
    </source>
</evidence>
<comment type="caution">
    <text evidence="1">The sequence shown here is derived from an EMBL/GenBank/DDBJ whole genome shotgun (WGS) entry which is preliminary data.</text>
</comment>
<name>A0ABY0K512_9HYPH</name>
<dbReference type="EMBL" id="FMBM01000001">
    <property type="protein sequence ID" value="SCC78515.1"/>
    <property type="molecule type" value="Genomic_DNA"/>
</dbReference>
<protein>
    <recommendedName>
        <fullName evidence="3">DUF3768 domain-containing protein</fullName>
    </recommendedName>
</protein>
<keyword evidence="2" id="KW-1185">Reference proteome</keyword>
<accession>A0ABY0K512</accession>
<sequence length="107" mass="11854">MSSERIRQLNDSVRHTFSGARILVSNGVAALGDDALGEILALVHTYDHFTPANDPFGEHDFGLISWDGHDLAWKIDYFDMDLAMHSPDPADPTVTARVLTIMLAEEM</sequence>
<proteinExistence type="predicted"/>
<gene>
    <name evidence="1" type="ORF">GA0071312_0333</name>
</gene>
<organism evidence="1 2">
    <name type="scientific">Saliniramus fredricksonii</name>
    <dbReference type="NCBI Taxonomy" id="1653334"/>
    <lineage>
        <taxon>Bacteria</taxon>
        <taxon>Pseudomonadati</taxon>
        <taxon>Pseudomonadota</taxon>
        <taxon>Alphaproteobacteria</taxon>
        <taxon>Hyphomicrobiales</taxon>
        <taxon>Salinarimonadaceae</taxon>
        <taxon>Saliniramus</taxon>
    </lineage>
</organism>
<dbReference type="RefSeq" id="WP_074443357.1">
    <property type="nucleotide sequence ID" value="NZ_FMBM01000001.1"/>
</dbReference>
<dbReference type="Pfam" id="PF12599">
    <property type="entry name" value="DUF3768"/>
    <property type="match status" value="1"/>
</dbReference>
<reference evidence="1 2" key="1">
    <citation type="submission" date="2016-08" db="EMBL/GenBank/DDBJ databases">
        <authorList>
            <person name="Varghese N."/>
            <person name="Submissions Spin"/>
        </authorList>
    </citation>
    <scope>NUCLEOTIDE SEQUENCE [LARGE SCALE GENOMIC DNA]</scope>
    <source>
        <strain evidence="1 2">HL-109</strain>
    </source>
</reference>
<evidence type="ECO:0000313" key="2">
    <source>
        <dbReference type="Proteomes" id="UP000182800"/>
    </source>
</evidence>
<dbReference type="InterPro" id="IPR022243">
    <property type="entry name" value="DUF3768"/>
</dbReference>
<evidence type="ECO:0008006" key="3">
    <source>
        <dbReference type="Google" id="ProtNLM"/>
    </source>
</evidence>
<dbReference type="Proteomes" id="UP000182800">
    <property type="component" value="Unassembled WGS sequence"/>
</dbReference>